<keyword evidence="2" id="KW-1185">Reference proteome</keyword>
<gene>
    <name evidence="1" type="ORF">J3U87_02735</name>
</gene>
<evidence type="ECO:0008006" key="3">
    <source>
        <dbReference type="Google" id="ProtNLM"/>
    </source>
</evidence>
<evidence type="ECO:0000313" key="2">
    <source>
        <dbReference type="Proteomes" id="UP000663929"/>
    </source>
</evidence>
<dbReference type="SUPFAM" id="SSF160719">
    <property type="entry name" value="gpW/gp25-like"/>
    <property type="match status" value="1"/>
</dbReference>
<dbReference type="RefSeq" id="WP_237381492.1">
    <property type="nucleotide sequence ID" value="NZ_CP071793.1"/>
</dbReference>
<reference evidence="1" key="1">
    <citation type="submission" date="2021-03" db="EMBL/GenBank/DDBJ databases">
        <title>Acanthopleuribacteraceae sp. M133.</title>
        <authorList>
            <person name="Wang G."/>
        </authorList>
    </citation>
    <scope>NUCLEOTIDE SEQUENCE</scope>
    <source>
        <strain evidence="1">M133</strain>
    </source>
</reference>
<dbReference type="KEGG" id="scor:J3U87_02735"/>
<organism evidence="1 2">
    <name type="scientific">Sulfidibacter corallicola</name>
    <dbReference type="NCBI Taxonomy" id="2818388"/>
    <lineage>
        <taxon>Bacteria</taxon>
        <taxon>Pseudomonadati</taxon>
        <taxon>Acidobacteriota</taxon>
        <taxon>Holophagae</taxon>
        <taxon>Acanthopleuribacterales</taxon>
        <taxon>Acanthopleuribacteraceae</taxon>
        <taxon>Sulfidibacter</taxon>
    </lineage>
</organism>
<evidence type="ECO:0000313" key="1">
    <source>
        <dbReference type="EMBL" id="QTD51361.1"/>
    </source>
</evidence>
<protein>
    <recommendedName>
        <fullName evidence="3">IraD/Gp25-like domain-containing protein</fullName>
    </recommendedName>
</protein>
<dbReference type="Proteomes" id="UP000663929">
    <property type="component" value="Chromosome"/>
</dbReference>
<dbReference type="EMBL" id="CP071793">
    <property type="protein sequence ID" value="QTD51361.1"/>
    <property type="molecule type" value="Genomic_DNA"/>
</dbReference>
<dbReference type="Gene3D" id="3.10.450.40">
    <property type="match status" value="1"/>
</dbReference>
<proteinExistence type="predicted"/>
<name>A0A8A4TQX4_SULCO</name>
<accession>A0A8A4TQX4</accession>
<sequence>MARDEHLLRDIEIRVTHRDFRPVYHIAETTRTRPDPETGRPARLLDLGTVSGRTNLAQAVIVRLLTPRGELAALGHPEFGSRLHEIIGNRNSETVRHLARLYILESLQREPRIEEVTALRISAHPDIRDRIDVELAVRPVQSRDTVSIGPFTLRLTP</sequence>
<dbReference type="AlphaFoldDB" id="A0A8A4TQX4"/>